<name>A0ABN1W7H7_9ACTN</name>
<reference evidence="2 3" key="1">
    <citation type="journal article" date="2019" name="Int. J. Syst. Evol. Microbiol.">
        <title>The Global Catalogue of Microorganisms (GCM) 10K type strain sequencing project: providing services to taxonomists for standard genome sequencing and annotation.</title>
        <authorList>
            <consortium name="The Broad Institute Genomics Platform"/>
            <consortium name="The Broad Institute Genome Sequencing Center for Infectious Disease"/>
            <person name="Wu L."/>
            <person name="Ma J."/>
        </authorList>
    </citation>
    <scope>NUCLEOTIDE SEQUENCE [LARGE SCALE GENOMIC DNA]</scope>
    <source>
        <strain evidence="2 3">JCM 13004</strain>
    </source>
</reference>
<comment type="caution">
    <text evidence="2">The sequence shown here is derived from an EMBL/GenBank/DDBJ whole genome shotgun (WGS) entry which is preliminary data.</text>
</comment>
<protein>
    <recommendedName>
        <fullName evidence="4">FXSXX-COOH protein</fullName>
    </recommendedName>
</protein>
<evidence type="ECO:0008006" key="4">
    <source>
        <dbReference type="Google" id="ProtNLM"/>
    </source>
</evidence>
<keyword evidence="3" id="KW-1185">Reference proteome</keyword>
<evidence type="ECO:0000313" key="3">
    <source>
        <dbReference type="Proteomes" id="UP001500037"/>
    </source>
</evidence>
<organism evidence="2 3">
    <name type="scientific">Kitasatospora nipponensis</name>
    <dbReference type="NCBI Taxonomy" id="258049"/>
    <lineage>
        <taxon>Bacteria</taxon>
        <taxon>Bacillati</taxon>
        <taxon>Actinomycetota</taxon>
        <taxon>Actinomycetes</taxon>
        <taxon>Kitasatosporales</taxon>
        <taxon>Streptomycetaceae</taxon>
        <taxon>Kitasatospora</taxon>
    </lineage>
</organism>
<evidence type="ECO:0000256" key="1">
    <source>
        <dbReference type="SAM" id="MobiDB-lite"/>
    </source>
</evidence>
<evidence type="ECO:0000313" key="2">
    <source>
        <dbReference type="EMBL" id="GAA1238092.1"/>
    </source>
</evidence>
<dbReference type="EMBL" id="BAAALF010000044">
    <property type="protein sequence ID" value="GAA1238092.1"/>
    <property type="molecule type" value="Genomic_DNA"/>
</dbReference>
<feature type="compositionally biased region" description="Polar residues" evidence="1">
    <location>
        <begin position="1"/>
        <end position="15"/>
    </location>
</feature>
<dbReference type="Proteomes" id="UP001500037">
    <property type="component" value="Unassembled WGS sequence"/>
</dbReference>
<feature type="compositionally biased region" description="Low complexity" evidence="1">
    <location>
        <begin position="19"/>
        <end position="28"/>
    </location>
</feature>
<accession>A0ABN1W7H7</accession>
<proteinExistence type="predicted"/>
<gene>
    <name evidence="2" type="ORF">GCM10009665_30290</name>
</gene>
<feature type="region of interest" description="Disordered" evidence="1">
    <location>
        <begin position="1"/>
        <end position="28"/>
    </location>
</feature>
<sequence>MNQEVPQPTTATRSPTRGRAAAEVSTSAAARRQQAGWVASSSAVSELSVLEPSVAVMPVMVRFSLSRLRETD</sequence>